<accession>A0A2J6TLR0</accession>
<organism evidence="1 2">
    <name type="scientific">Hyaloscypha bicolor E</name>
    <dbReference type="NCBI Taxonomy" id="1095630"/>
    <lineage>
        <taxon>Eukaryota</taxon>
        <taxon>Fungi</taxon>
        <taxon>Dikarya</taxon>
        <taxon>Ascomycota</taxon>
        <taxon>Pezizomycotina</taxon>
        <taxon>Leotiomycetes</taxon>
        <taxon>Helotiales</taxon>
        <taxon>Hyaloscyphaceae</taxon>
        <taxon>Hyaloscypha</taxon>
        <taxon>Hyaloscypha bicolor</taxon>
    </lineage>
</organism>
<protein>
    <submittedName>
        <fullName evidence="1">Uncharacterized protein</fullName>
    </submittedName>
</protein>
<evidence type="ECO:0000313" key="2">
    <source>
        <dbReference type="Proteomes" id="UP000235371"/>
    </source>
</evidence>
<reference evidence="1 2" key="1">
    <citation type="submission" date="2016-04" db="EMBL/GenBank/DDBJ databases">
        <title>A degradative enzymes factory behind the ericoid mycorrhizal symbiosis.</title>
        <authorList>
            <consortium name="DOE Joint Genome Institute"/>
            <person name="Martino E."/>
            <person name="Morin E."/>
            <person name="Grelet G."/>
            <person name="Kuo A."/>
            <person name="Kohler A."/>
            <person name="Daghino S."/>
            <person name="Barry K."/>
            <person name="Choi C."/>
            <person name="Cichocki N."/>
            <person name="Clum A."/>
            <person name="Copeland A."/>
            <person name="Hainaut M."/>
            <person name="Haridas S."/>
            <person name="Labutti K."/>
            <person name="Lindquist E."/>
            <person name="Lipzen A."/>
            <person name="Khouja H.-R."/>
            <person name="Murat C."/>
            <person name="Ohm R."/>
            <person name="Olson A."/>
            <person name="Spatafora J."/>
            <person name="Veneault-Fourrey C."/>
            <person name="Henrissat B."/>
            <person name="Grigoriev I."/>
            <person name="Martin F."/>
            <person name="Perotto S."/>
        </authorList>
    </citation>
    <scope>NUCLEOTIDE SEQUENCE [LARGE SCALE GENOMIC DNA]</scope>
    <source>
        <strain evidence="1 2">E</strain>
    </source>
</reference>
<dbReference type="AlphaFoldDB" id="A0A2J6TLR0"/>
<evidence type="ECO:0000313" key="1">
    <source>
        <dbReference type="EMBL" id="PMD63960.1"/>
    </source>
</evidence>
<dbReference type="RefSeq" id="XP_024740864.1">
    <property type="nucleotide sequence ID" value="XM_024882612.1"/>
</dbReference>
<keyword evidence="2" id="KW-1185">Reference proteome</keyword>
<dbReference type="InParanoid" id="A0A2J6TLR0"/>
<dbReference type="Proteomes" id="UP000235371">
    <property type="component" value="Unassembled WGS sequence"/>
</dbReference>
<dbReference type="GeneID" id="36590689"/>
<dbReference type="EMBL" id="KZ613774">
    <property type="protein sequence ID" value="PMD63960.1"/>
    <property type="molecule type" value="Genomic_DNA"/>
</dbReference>
<proteinExistence type="predicted"/>
<gene>
    <name evidence="1" type="ORF">K444DRAFT_626203</name>
</gene>
<name>A0A2J6TLR0_9HELO</name>
<dbReference type="OrthoDB" id="3502340at2759"/>
<sequence>MEISTSSSPSRKPFFLDEPRLNVNPSHSPELAATIERCNDLGMLMDPTRATLFNFMPPEVHVKIWKDAFTEWSKTQRRVRIVIPASPLVSDRVICDTLDNIPYAHPNSLSDGSGFASEICPLLNSSFEAREMVMNAFAGSLDVCTCYQYQCYQCQNLDVHMVPGAQICYCKMWCDDRCRGKSYFTRDQIFYIPGFAAISQQIGRILSEGIVRLFHDIHPLAWASKLQNVALDAHHLAGQPGDFIKDTLSKFTSLRKLYIVWRFDPIDFVSQSFITQYASEDNDNKKFITPGAQLDCLRQNFFESPELWLNQLPGVETEFIFVPVDLSGGDALSEKKVNRSVLTLEDYFTPGSHARKIAERSESSLTKSIYSGAGNKSEIKSCRKRGNI</sequence>